<protein>
    <recommendedName>
        <fullName evidence="4">DNA-directed RNA polymerase III subunit rpc5</fullName>
    </recommendedName>
</protein>
<dbReference type="PANTHER" id="PTHR12069">
    <property type="entry name" value="DNA-DIRECTED RNA POLYMERASES III 80 KDA POLYPEPTIDE RNA POLYMERASE III SUBUNIT 5"/>
    <property type="match status" value="1"/>
</dbReference>
<dbReference type="Proteomes" id="UP000809789">
    <property type="component" value="Unassembled WGS sequence"/>
</dbReference>
<dbReference type="InterPro" id="IPR006886">
    <property type="entry name" value="RNA_pol_III_Rpc5"/>
</dbReference>
<reference evidence="2" key="1">
    <citation type="submission" date="2021-07" db="EMBL/GenBank/DDBJ databases">
        <title>Elsinoe batatas strain:CRI-CJ2 Genome sequencing and assembly.</title>
        <authorList>
            <person name="Huang L."/>
        </authorList>
    </citation>
    <scope>NUCLEOTIDE SEQUENCE</scope>
    <source>
        <strain evidence="2">CRI-CJ2</strain>
    </source>
</reference>
<keyword evidence="3" id="KW-1185">Reference proteome</keyword>
<dbReference type="GO" id="GO:0042797">
    <property type="term" value="P:tRNA transcription by RNA polymerase III"/>
    <property type="evidence" value="ECO:0007669"/>
    <property type="project" value="TreeGrafter"/>
</dbReference>
<evidence type="ECO:0008006" key="4">
    <source>
        <dbReference type="Google" id="ProtNLM"/>
    </source>
</evidence>
<dbReference type="GO" id="GO:0005666">
    <property type="term" value="C:RNA polymerase III complex"/>
    <property type="evidence" value="ECO:0007669"/>
    <property type="project" value="TreeGrafter"/>
</dbReference>
<feature type="region of interest" description="Disordered" evidence="1">
    <location>
        <begin position="275"/>
        <end position="323"/>
    </location>
</feature>
<accession>A0A8K0PIC8</accession>
<feature type="compositionally biased region" description="Basic and acidic residues" evidence="1">
    <location>
        <begin position="194"/>
        <end position="204"/>
    </location>
</feature>
<dbReference type="PANTHER" id="PTHR12069:SF0">
    <property type="entry name" value="DNA-DIRECTED RNA POLYMERASE III SUBUNIT RPC5"/>
    <property type="match status" value="1"/>
</dbReference>
<name>A0A8K0PIC8_9PEZI</name>
<dbReference type="Pfam" id="PF04801">
    <property type="entry name" value="RPC5"/>
    <property type="match status" value="1"/>
</dbReference>
<dbReference type="OrthoDB" id="340681at2759"/>
<dbReference type="EMBL" id="JAESVG020000004">
    <property type="protein sequence ID" value="KAG8628348.1"/>
    <property type="molecule type" value="Genomic_DNA"/>
</dbReference>
<proteinExistence type="predicted"/>
<evidence type="ECO:0000313" key="3">
    <source>
        <dbReference type="Proteomes" id="UP000809789"/>
    </source>
</evidence>
<feature type="region of interest" description="Disordered" evidence="1">
    <location>
        <begin position="194"/>
        <end position="226"/>
    </location>
</feature>
<evidence type="ECO:0000313" key="2">
    <source>
        <dbReference type="EMBL" id="KAG8628348.1"/>
    </source>
</evidence>
<comment type="caution">
    <text evidence="2">The sequence shown here is derived from an EMBL/GenBank/DDBJ whole genome shotgun (WGS) entry which is preliminary data.</text>
</comment>
<organism evidence="2 3">
    <name type="scientific">Elsinoe batatas</name>
    <dbReference type="NCBI Taxonomy" id="2601811"/>
    <lineage>
        <taxon>Eukaryota</taxon>
        <taxon>Fungi</taxon>
        <taxon>Dikarya</taxon>
        <taxon>Ascomycota</taxon>
        <taxon>Pezizomycotina</taxon>
        <taxon>Dothideomycetes</taxon>
        <taxon>Dothideomycetidae</taxon>
        <taxon>Myriangiales</taxon>
        <taxon>Elsinoaceae</taxon>
        <taxon>Elsinoe</taxon>
    </lineage>
</organism>
<sequence length="323" mass="36226">MAPRNDPDKDPVVSEYDIFITPAVAEEIFMLQYPLRNAGRPYNRRNGGAPTEMRMKKESGFIEVDIEMEPEINFNKARGIEWGKAMQQAKTSGLTTFGASAGFGPGAIKSSGLRGSRHDEYSSEVNYFPTMMNNGKVFRKQTLGGQISSAEEGKPQYMLGTFRGRELHLTKVDGMAQMRPQFHHVDAEEHVKKASAARETDESRPAQARGFTQTYKSAKDDASSKSKSLMQVAQEEKWTRMNFFDEDDGESYEAYNTKMFVKDTDGVEKLHSNMSNEEYLDAISAPRNDPGGRRKKKPLTKKQREAIAVGNDITDPVDELPAE</sequence>
<evidence type="ECO:0000256" key="1">
    <source>
        <dbReference type="SAM" id="MobiDB-lite"/>
    </source>
</evidence>
<dbReference type="AlphaFoldDB" id="A0A8K0PIC8"/>
<gene>
    <name evidence="2" type="ORF">KVT40_004221</name>
</gene>